<feature type="region of interest" description="Disordered" evidence="1">
    <location>
        <begin position="1"/>
        <end position="27"/>
    </location>
</feature>
<keyword evidence="3" id="KW-1185">Reference proteome</keyword>
<feature type="compositionally biased region" description="Basic and acidic residues" evidence="1">
    <location>
        <begin position="14"/>
        <end position="25"/>
    </location>
</feature>
<feature type="compositionally biased region" description="Basic and acidic residues" evidence="1">
    <location>
        <begin position="90"/>
        <end position="99"/>
    </location>
</feature>
<evidence type="ECO:0000313" key="3">
    <source>
        <dbReference type="Proteomes" id="UP000662747"/>
    </source>
</evidence>
<feature type="compositionally biased region" description="Acidic residues" evidence="1">
    <location>
        <begin position="78"/>
        <end position="88"/>
    </location>
</feature>
<sequence>MSPPGSDLEQGLARADKRFDARRPGEPNLPCVQKTWVDICLLDANGQPVPHAAFRLTLPDGRVIEGKLDEQGLAGVDGVEEGEGELEFPELQREDLRME</sequence>
<protein>
    <submittedName>
        <fullName evidence="2">Uncharacterized protein</fullName>
    </submittedName>
</protein>
<gene>
    <name evidence="2" type="ORF">JY651_27680</name>
</gene>
<dbReference type="RefSeq" id="WP_206720716.1">
    <property type="nucleotide sequence ID" value="NZ_CP071090.1"/>
</dbReference>
<dbReference type="Proteomes" id="UP000662747">
    <property type="component" value="Chromosome"/>
</dbReference>
<reference evidence="2 3" key="1">
    <citation type="submission" date="2021-02" db="EMBL/GenBank/DDBJ databases">
        <title>De Novo genome assembly of isolated myxobacteria.</title>
        <authorList>
            <person name="Stevens D.C."/>
        </authorList>
    </citation>
    <scope>NUCLEOTIDE SEQUENCE [LARGE SCALE GENOMIC DNA]</scope>
    <source>
        <strain evidence="3">SCPEA02</strain>
    </source>
</reference>
<feature type="region of interest" description="Disordered" evidence="1">
    <location>
        <begin position="75"/>
        <end position="99"/>
    </location>
</feature>
<name>A0ABX7NKF9_9BACT</name>
<accession>A0ABX7NKF9</accession>
<evidence type="ECO:0000313" key="2">
    <source>
        <dbReference type="EMBL" id="QSQ19128.1"/>
    </source>
</evidence>
<proteinExistence type="predicted"/>
<evidence type="ECO:0000256" key="1">
    <source>
        <dbReference type="SAM" id="MobiDB-lite"/>
    </source>
</evidence>
<organism evidence="2 3">
    <name type="scientific">Pyxidicoccus parkwayensis</name>
    <dbReference type="NCBI Taxonomy" id="2813578"/>
    <lineage>
        <taxon>Bacteria</taxon>
        <taxon>Pseudomonadati</taxon>
        <taxon>Myxococcota</taxon>
        <taxon>Myxococcia</taxon>
        <taxon>Myxococcales</taxon>
        <taxon>Cystobacterineae</taxon>
        <taxon>Myxococcaceae</taxon>
        <taxon>Pyxidicoccus</taxon>
    </lineage>
</organism>
<dbReference type="EMBL" id="CP071090">
    <property type="protein sequence ID" value="QSQ19128.1"/>
    <property type="molecule type" value="Genomic_DNA"/>
</dbReference>